<comment type="caution">
    <text evidence="2">The sequence shown here is derived from an EMBL/GenBank/DDBJ whole genome shotgun (WGS) entry which is preliminary data.</text>
</comment>
<evidence type="ECO:0000313" key="3">
    <source>
        <dbReference type="Proteomes" id="UP001642540"/>
    </source>
</evidence>
<keyword evidence="1" id="KW-0472">Membrane</keyword>
<feature type="transmembrane region" description="Helical" evidence="1">
    <location>
        <begin position="15"/>
        <end position="31"/>
    </location>
</feature>
<accession>A0ABP1Q1C6</accession>
<sequence>MPSSSVDLTDPSQETPGVLFGTTIGFNVLLLRRRESDSRTSGISKRLFDGQKDSFGAFRGLGTSVAEILKSMNKSSTGCGRFVGVLSSIVPWKSLTQKY</sequence>
<gene>
    <name evidence="2" type="ORF">ODALV1_LOCUS5545</name>
</gene>
<organism evidence="2 3">
    <name type="scientific">Orchesella dallaii</name>
    <dbReference type="NCBI Taxonomy" id="48710"/>
    <lineage>
        <taxon>Eukaryota</taxon>
        <taxon>Metazoa</taxon>
        <taxon>Ecdysozoa</taxon>
        <taxon>Arthropoda</taxon>
        <taxon>Hexapoda</taxon>
        <taxon>Collembola</taxon>
        <taxon>Entomobryomorpha</taxon>
        <taxon>Entomobryoidea</taxon>
        <taxon>Orchesellidae</taxon>
        <taxon>Orchesellinae</taxon>
        <taxon>Orchesella</taxon>
    </lineage>
</organism>
<name>A0ABP1Q1C6_9HEXA</name>
<keyword evidence="1" id="KW-1133">Transmembrane helix</keyword>
<dbReference type="Proteomes" id="UP001642540">
    <property type="component" value="Unassembled WGS sequence"/>
</dbReference>
<dbReference type="EMBL" id="CAXLJM020000016">
    <property type="protein sequence ID" value="CAL8083611.1"/>
    <property type="molecule type" value="Genomic_DNA"/>
</dbReference>
<keyword evidence="3" id="KW-1185">Reference proteome</keyword>
<evidence type="ECO:0000313" key="2">
    <source>
        <dbReference type="EMBL" id="CAL8083611.1"/>
    </source>
</evidence>
<evidence type="ECO:0000256" key="1">
    <source>
        <dbReference type="SAM" id="Phobius"/>
    </source>
</evidence>
<keyword evidence="1" id="KW-0812">Transmembrane</keyword>
<protein>
    <submittedName>
        <fullName evidence="2">Uncharacterized protein</fullName>
    </submittedName>
</protein>
<proteinExistence type="predicted"/>
<reference evidence="2 3" key="1">
    <citation type="submission" date="2024-08" db="EMBL/GenBank/DDBJ databases">
        <authorList>
            <person name="Cucini C."/>
            <person name="Frati F."/>
        </authorList>
    </citation>
    <scope>NUCLEOTIDE SEQUENCE [LARGE SCALE GENOMIC DNA]</scope>
</reference>